<reference evidence="5 6" key="1">
    <citation type="journal article" date="2015" name="Nature">
        <title>rRNA introns, odd ribosomes, and small enigmatic genomes across a large radiation of phyla.</title>
        <authorList>
            <person name="Brown C.T."/>
            <person name="Hug L.A."/>
            <person name="Thomas B.C."/>
            <person name="Sharon I."/>
            <person name="Castelle C.J."/>
            <person name="Singh A."/>
            <person name="Wilkins M.J."/>
            <person name="Williams K.H."/>
            <person name="Banfield J.F."/>
        </authorList>
    </citation>
    <scope>NUCLEOTIDE SEQUENCE [LARGE SCALE GENOMIC DNA]</scope>
</reference>
<comment type="similarity">
    <text evidence="1">Belongs to the bacterial ribosomal protein bS21 family.</text>
</comment>
<protein>
    <recommendedName>
        <fullName evidence="4">Small ribosomal subunit protein bS21</fullName>
    </recommendedName>
</protein>
<proteinExistence type="inferred from homology"/>
<comment type="caution">
    <text evidence="5">The sequence shown here is derived from an EMBL/GenBank/DDBJ whole genome shotgun (WGS) entry which is preliminary data.</text>
</comment>
<evidence type="ECO:0000313" key="5">
    <source>
        <dbReference type="EMBL" id="KKR92788.1"/>
    </source>
</evidence>
<dbReference type="GO" id="GO:0005840">
    <property type="term" value="C:ribosome"/>
    <property type="evidence" value="ECO:0007669"/>
    <property type="project" value="UniProtKB-KW"/>
</dbReference>
<evidence type="ECO:0000256" key="2">
    <source>
        <dbReference type="ARBA" id="ARBA00022980"/>
    </source>
</evidence>
<dbReference type="AlphaFoldDB" id="A0A0G0UVT2"/>
<evidence type="ECO:0000256" key="3">
    <source>
        <dbReference type="ARBA" id="ARBA00023274"/>
    </source>
</evidence>
<dbReference type="GO" id="GO:1990904">
    <property type="term" value="C:ribonucleoprotein complex"/>
    <property type="evidence" value="ECO:0007669"/>
    <property type="project" value="UniProtKB-KW"/>
</dbReference>
<dbReference type="GO" id="GO:0003735">
    <property type="term" value="F:structural constituent of ribosome"/>
    <property type="evidence" value="ECO:0007669"/>
    <property type="project" value="InterPro"/>
</dbReference>
<dbReference type="GO" id="GO:0006412">
    <property type="term" value="P:translation"/>
    <property type="evidence" value="ECO:0007669"/>
    <property type="project" value="InterPro"/>
</dbReference>
<keyword evidence="3" id="KW-0687">Ribonucleoprotein</keyword>
<evidence type="ECO:0000313" key="6">
    <source>
        <dbReference type="Proteomes" id="UP000034961"/>
    </source>
</evidence>
<dbReference type="NCBIfam" id="TIGR00030">
    <property type="entry name" value="S21p"/>
    <property type="match status" value="1"/>
</dbReference>
<dbReference type="Gene3D" id="1.20.5.1150">
    <property type="entry name" value="Ribosomal protein S8"/>
    <property type="match status" value="1"/>
</dbReference>
<dbReference type="InterPro" id="IPR038380">
    <property type="entry name" value="Ribosomal_bS21_sf"/>
</dbReference>
<accession>A0A0G0UVT2</accession>
<evidence type="ECO:0000256" key="4">
    <source>
        <dbReference type="ARBA" id="ARBA00035135"/>
    </source>
</evidence>
<dbReference type="InterPro" id="IPR001911">
    <property type="entry name" value="Ribosomal_bS21"/>
</dbReference>
<keyword evidence="2 5" id="KW-0689">Ribosomal protein</keyword>
<organism evidence="5 6">
    <name type="scientific">Candidatus Roizmanbacteria bacterium GW2011_GWA1_41_13</name>
    <dbReference type="NCBI Taxonomy" id="1618474"/>
    <lineage>
        <taxon>Bacteria</taxon>
        <taxon>Candidatus Roizmaniibacteriota</taxon>
    </lineage>
</organism>
<dbReference type="Proteomes" id="UP000034961">
    <property type="component" value="Unassembled WGS sequence"/>
</dbReference>
<dbReference type="Pfam" id="PF01165">
    <property type="entry name" value="Ribosomal_S21"/>
    <property type="match status" value="1"/>
</dbReference>
<evidence type="ECO:0000256" key="1">
    <source>
        <dbReference type="ARBA" id="ARBA00006640"/>
    </source>
</evidence>
<sequence length="92" mass="10893">MLYVHVAEFSLRWALETLNSFHSLSVSKGGALFTTTMVFVKAKKGESSDALIRKFIRKISEEQLMQKIKDRQFYRSPSEIKKEKRKRRRGRR</sequence>
<name>A0A0G0UVT2_9BACT</name>
<dbReference type="EMBL" id="LCAN01000024">
    <property type="protein sequence ID" value="KKR92788.1"/>
    <property type="molecule type" value="Genomic_DNA"/>
</dbReference>
<gene>
    <name evidence="5" type="ORF">UU41_C0024G0006</name>
</gene>